<dbReference type="SFLD" id="SFLDG01150">
    <property type="entry name" value="Main.1:_Beta-like"/>
    <property type="match status" value="1"/>
</dbReference>
<dbReference type="Pfam" id="PF02798">
    <property type="entry name" value="GST_N"/>
    <property type="match status" value="1"/>
</dbReference>
<evidence type="ECO:0000259" key="3">
    <source>
        <dbReference type="PROSITE" id="PS50404"/>
    </source>
</evidence>
<dbReference type="CDD" id="cd03057">
    <property type="entry name" value="GST_N_Beta"/>
    <property type="match status" value="1"/>
</dbReference>
<dbReference type="Gene3D" id="3.40.30.10">
    <property type="entry name" value="Glutaredoxin"/>
    <property type="match status" value="1"/>
</dbReference>
<evidence type="ECO:0008006" key="7">
    <source>
        <dbReference type="Google" id="ProtNLM"/>
    </source>
</evidence>
<dbReference type="InterPro" id="IPR036282">
    <property type="entry name" value="Glutathione-S-Trfase_C_sf"/>
</dbReference>
<evidence type="ECO:0000313" key="6">
    <source>
        <dbReference type="Proteomes" id="UP000816034"/>
    </source>
</evidence>
<proteinExistence type="inferred from homology"/>
<dbReference type="CDD" id="cd03188">
    <property type="entry name" value="GST_C_Beta"/>
    <property type="match status" value="1"/>
</dbReference>
<dbReference type="PROSITE" id="PS50404">
    <property type="entry name" value="GST_NTER"/>
    <property type="match status" value="1"/>
</dbReference>
<evidence type="ECO:0000256" key="2">
    <source>
        <dbReference type="RuleBase" id="RU003494"/>
    </source>
</evidence>
<dbReference type="Proteomes" id="UP000816034">
    <property type="component" value="Unassembled WGS sequence"/>
</dbReference>
<name>A0AA88KQQ6_NAELO</name>
<evidence type="ECO:0000256" key="1">
    <source>
        <dbReference type="ARBA" id="ARBA00007409"/>
    </source>
</evidence>
<dbReference type="PANTHER" id="PTHR44051">
    <property type="entry name" value="GLUTATHIONE S-TRANSFERASE-RELATED"/>
    <property type="match status" value="1"/>
</dbReference>
<dbReference type="SFLD" id="SFLDS00019">
    <property type="entry name" value="Glutathione_Transferase_(cytos"/>
    <property type="match status" value="1"/>
</dbReference>
<dbReference type="InterPro" id="IPR004046">
    <property type="entry name" value="GST_C"/>
</dbReference>
<evidence type="ECO:0000259" key="4">
    <source>
        <dbReference type="PROSITE" id="PS50405"/>
    </source>
</evidence>
<dbReference type="SFLD" id="SFLDG00358">
    <property type="entry name" value="Main_(cytGST)"/>
    <property type="match status" value="1"/>
</dbReference>
<reference evidence="5 6" key="1">
    <citation type="journal article" date="2018" name="BMC Genomics">
        <title>The genome of Naegleria lovaniensis, the basis for a comparative approach to unravel pathogenicity factors of the human pathogenic amoeba N. fowleri.</title>
        <authorList>
            <person name="Liechti N."/>
            <person name="Schurch N."/>
            <person name="Bruggmann R."/>
            <person name="Wittwer M."/>
        </authorList>
    </citation>
    <scope>NUCLEOTIDE SEQUENCE [LARGE SCALE GENOMIC DNA]</scope>
    <source>
        <strain evidence="5 6">ATCC 30569</strain>
    </source>
</reference>
<gene>
    <name evidence="5" type="ORF">C9374_011282</name>
</gene>
<dbReference type="Gene3D" id="1.20.1050.10">
    <property type="match status" value="1"/>
</dbReference>
<dbReference type="SUPFAM" id="SSF47616">
    <property type="entry name" value="GST C-terminal domain-like"/>
    <property type="match status" value="1"/>
</dbReference>
<dbReference type="EMBL" id="PYSW02000004">
    <property type="protein sequence ID" value="KAG2392557.1"/>
    <property type="molecule type" value="Genomic_DNA"/>
</dbReference>
<dbReference type="GeneID" id="68103736"/>
<dbReference type="SUPFAM" id="SSF52833">
    <property type="entry name" value="Thioredoxin-like"/>
    <property type="match status" value="1"/>
</dbReference>
<protein>
    <recommendedName>
        <fullName evidence="7">Glutathione S-transferase</fullName>
    </recommendedName>
</protein>
<dbReference type="PANTHER" id="PTHR44051:SF8">
    <property type="entry name" value="GLUTATHIONE S-TRANSFERASE GSTA"/>
    <property type="match status" value="1"/>
</dbReference>
<dbReference type="InterPro" id="IPR004045">
    <property type="entry name" value="Glutathione_S-Trfase_N"/>
</dbReference>
<accession>A0AA88KQQ6</accession>
<comment type="similarity">
    <text evidence="1 2">Belongs to the GST superfamily.</text>
</comment>
<organism evidence="5 6">
    <name type="scientific">Naegleria lovaniensis</name>
    <name type="common">Amoeba</name>
    <dbReference type="NCBI Taxonomy" id="51637"/>
    <lineage>
        <taxon>Eukaryota</taxon>
        <taxon>Discoba</taxon>
        <taxon>Heterolobosea</taxon>
        <taxon>Tetramitia</taxon>
        <taxon>Eutetramitia</taxon>
        <taxon>Vahlkampfiidae</taxon>
        <taxon>Naegleria</taxon>
    </lineage>
</organism>
<dbReference type="Pfam" id="PF00043">
    <property type="entry name" value="GST_C"/>
    <property type="match status" value="1"/>
</dbReference>
<dbReference type="InterPro" id="IPR040079">
    <property type="entry name" value="Glutathione_S-Trfase"/>
</dbReference>
<feature type="domain" description="GST N-terminal" evidence="3">
    <location>
        <begin position="8"/>
        <end position="95"/>
    </location>
</feature>
<feature type="domain" description="GST C-terminal" evidence="4">
    <location>
        <begin position="101"/>
        <end position="227"/>
    </location>
</feature>
<dbReference type="PROSITE" id="PS50405">
    <property type="entry name" value="GST_CTER"/>
    <property type="match status" value="1"/>
</dbReference>
<dbReference type="RefSeq" id="XP_044554451.1">
    <property type="nucleotide sequence ID" value="XM_044686920.1"/>
</dbReference>
<comment type="caution">
    <text evidence="5">The sequence shown here is derived from an EMBL/GenBank/DDBJ whole genome shotgun (WGS) entry which is preliminary data.</text>
</comment>
<sequence>MATLTMSPNYSITLYAIKTAASMIPHILLREMKLKHDIVFLDQSKNEHKSEEYLKINPNGVVPTLVIKEQDHDDLVIFETSAICLYLTDRFPQLNLAPPLNSKERAQFYQWMALLSTGIQPDMILFYYPHRYVSSEDQYATFKLETEKRIYEKFKIFDRILSDGRTYLLGEEFYCVDIYLFILSRWSRNFQAHKARDLPHLGPYLRRIFERESVQQVLNIEEIKEPYF</sequence>
<evidence type="ECO:0000313" key="5">
    <source>
        <dbReference type="EMBL" id="KAG2392557.1"/>
    </source>
</evidence>
<dbReference type="AlphaFoldDB" id="A0AA88KQQ6"/>
<keyword evidence="6" id="KW-1185">Reference proteome</keyword>
<dbReference type="InterPro" id="IPR036249">
    <property type="entry name" value="Thioredoxin-like_sf"/>
</dbReference>
<dbReference type="InterPro" id="IPR010987">
    <property type="entry name" value="Glutathione-S-Trfase_C-like"/>
</dbReference>